<dbReference type="EMBL" id="GBRH01224286">
    <property type="protein sequence ID" value="JAD73609.1"/>
    <property type="molecule type" value="Transcribed_RNA"/>
</dbReference>
<accession>A0A0A9CBG8</accession>
<protein>
    <submittedName>
        <fullName evidence="1">Uncharacterized protein</fullName>
    </submittedName>
</protein>
<reference evidence="1" key="2">
    <citation type="journal article" date="2015" name="Data Brief">
        <title>Shoot transcriptome of the giant reed, Arundo donax.</title>
        <authorList>
            <person name="Barrero R.A."/>
            <person name="Guerrero F.D."/>
            <person name="Moolhuijzen P."/>
            <person name="Goolsby J.A."/>
            <person name="Tidwell J."/>
            <person name="Bellgard S.E."/>
            <person name="Bellgard M.I."/>
        </authorList>
    </citation>
    <scope>NUCLEOTIDE SEQUENCE</scope>
    <source>
        <tissue evidence="1">Shoot tissue taken approximately 20 cm above the soil surface</tissue>
    </source>
</reference>
<proteinExistence type="predicted"/>
<dbReference type="AlphaFoldDB" id="A0A0A9CBG8"/>
<evidence type="ECO:0000313" key="1">
    <source>
        <dbReference type="EMBL" id="JAD73609.1"/>
    </source>
</evidence>
<sequence length="50" mass="5943">MSSAISSFLQSNRHARAFFLFYFSHFTPEPHQLHLFYKRANVSLFYGETL</sequence>
<name>A0A0A9CBG8_ARUDO</name>
<reference evidence="1" key="1">
    <citation type="submission" date="2014-09" db="EMBL/GenBank/DDBJ databases">
        <authorList>
            <person name="Magalhaes I.L.F."/>
            <person name="Oliveira U."/>
            <person name="Santos F.R."/>
            <person name="Vidigal T.H.D.A."/>
            <person name="Brescovit A.D."/>
            <person name="Santos A.J."/>
        </authorList>
    </citation>
    <scope>NUCLEOTIDE SEQUENCE</scope>
    <source>
        <tissue evidence="1">Shoot tissue taken approximately 20 cm above the soil surface</tissue>
    </source>
</reference>
<organism evidence="1">
    <name type="scientific">Arundo donax</name>
    <name type="common">Giant reed</name>
    <name type="synonym">Donax arundinaceus</name>
    <dbReference type="NCBI Taxonomy" id="35708"/>
    <lineage>
        <taxon>Eukaryota</taxon>
        <taxon>Viridiplantae</taxon>
        <taxon>Streptophyta</taxon>
        <taxon>Embryophyta</taxon>
        <taxon>Tracheophyta</taxon>
        <taxon>Spermatophyta</taxon>
        <taxon>Magnoliopsida</taxon>
        <taxon>Liliopsida</taxon>
        <taxon>Poales</taxon>
        <taxon>Poaceae</taxon>
        <taxon>PACMAD clade</taxon>
        <taxon>Arundinoideae</taxon>
        <taxon>Arundineae</taxon>
        <taxon>Arundo</taxon>
    </lineage>
</organism>